<keyword evidence="3" id="KW-1185">Reference proteome</keyword>
<dbReference type="AlphaFoldDB" id="K0RYE0"/>
<feature type="non-terminal residue" evidence="2">
    <location>
        <position position="1"/>
    </location>
</feature>
<feature type="region of interest" description="Disordered" evidence="1">
    <location>
        <begin position="1"/>
        <end position="29"/>
    </location>
</feature>
<evidence type="ECO:0000313" key="2">
    <source>
        <dbReference type="EMBL" id="EJK58030.1"/>
    </source>
</evidence>
<gene>
    <name evidence="2" type="ORF">THAOC_21874</name>
</gene>
<sequence length="124" mass="12975">WAGRPSNFAAGNDNLGCDQGLKLPDPESPRVAIDDLVGEEFEMAVAEDERLPVLEGDAPPSVDGASRESPRESRPKGQEVLTVRPPTSASGSRDHVRTVRCPETVPESPGKGKTAAAAAQVCSA</sequence>
<accession>K0RYE0</accession>
<feature type="compositionally biased region" description="Basic and acidic residues" evidence="1">
    <location>
        <begin position="65"/>
        <end position="77"/>
    </location>
</feature>
<evidence type="ECO:0000313" key="3">
    <source>
        <dbReference type="Proteomes" id="UP000266841"/>
    </source>
</evidence>
<organism evidence="2 3">
    <name type="scientific">Thalassiosira oceanica</name>
    <name type="common">Marine diatom</name>
    <dbReference type="NCBI Taxonomy" id="159749"/>
    <lineage>
        <taxon>Eukaryota</taxon>
        <taxon>Sar</taxon>
        <taxon>Stramenopiles</taxon>
        <taxon>Ochrophyta</taxon>
        <taxon>Bacillariophyta</taxon>
        <taxon>Coscinodiscophyceae</taxon>
        <taxon>Thalassiosirophycidae</taxon>
        <taxon>Thalassiosirales</taxon>
        <taxon>Thalassiosiraceae</taxon>
        <taxon>Thalassiosira</taxon>
    </lineage>
</organism>
<feature type="region of interest" description="Disordered" evidence="1">
    <location>
        <begin position="47"/>
        <end position="124"/>
    </location>
</feature>
<dbReference type="EMBL" id="AGNL01026371">
    <property type="protein sequence ID" value="EJK58030.1"/>
    <property type="molecule type" value="Genomic_DNA"/>
</dbReference>
<proteinExistence type="predicted"/>
<protein>
    <submittedName>
        <fullName evidence="2">Uncharacterized protein</fullName>
    </submittedName>
</protein>
<name>K0RYE0_THAOC</name>
<dbReference type="Proteomes" id="UP000266841">
    <property type="component" value="Unassembled WGS sequence"/>
</dbReference>
<evidence type="ECO:0000256" key="1">
    <source>
        <dbReference type="SAM" id="MobiDB-lite"/>
    </source>
</evidence>
<comment type="caution">
    <text evidence="2">The sequence shown here is derived from an EMBL/GenBank/DDBJ whole genome shotgun (WGS) entry which is preliminary data.</text>
</comment>
<reference evidence="2 3" key="1">
    <citation type="journal article" date="2012" name="Genome Biol.">
        <title>Genome and low-iron response of an oceanic diatom adapted to chronic iron limitation.</title>
        <authorList>
            <person name="Lommer M."/>
            <person name="Specht M."/>
            <person name="Roy A.S."/>
            <person name="Kraemer L."/>
            <person name="Andreson R."/>
            <person name="Gutowska M.A."/>
            <person name="Wolf J."/>
            <person name="Bergner S.V."/>
            <person name="Schilhabel M.B."/>
            <person name="Klostermeier U.C."/>
            <person name="Beiko R.G."/>
            <person name="Rosenstiel P."/>
            <person name="Hippler M."/>
            <person name="Laroche J."/>
        </authorList>
    </citation>
    <scope>NUCLEOTIDE SEQUENCE [LARGE SCALE GENOMIC DNA]</scope>
    <source>
        <strain evidence="2 3">CCMP1005</strain>
    </source>
</reference>